<evidence type="ECO:0000313" key="3">
    <source>
        <dbReference type="Proteomes" id="UP001596084"/>
    </source>
</evidence>
<comment type="caution">
    <text evidence="2">The sequence shown here is derived from an EMBL/GenBank/DDBJ whole genome shotgun (WGS) entry which is preliminary data.</text>
</comment>
<proteinExistence type="predicted"/>
<accession>A0ABW0QAT5</accession>
<sequence length="178" mass="19898">MLSVRFQTLRFLGVWGLLGLLLLAAAALIGYLLIPQINAQSTAMHQEIIAAKDSAIQASEQRRNAPNTVSQLQNFLNWLPPLATNAKDVKTLFVLAKEGGIDLTKADYQLTAEPGAQFLRYQVTVPIKDRYIVIRRFAVGALNDLPHLALDELQFSRLQASSDVVDAQLRFTFFYRPQ</sequence>
<gene>
    <name evidence="2" type="ORF">ACFPP7_13875</name>
</gene>
<protein>
    <recommendedName>
        <fullName evidence="4">Transmembrane protein</fullName>
    </recommendedName>
</protein>
<dbReference type="Proteomes" id="UP001596084">
    <property type="component" value="Unassembled WGS sequence"/>
</dbReference>
<reference evidence="3" key="1">
    <citation type="journal article" date="2019" name="Int. J. Syst. Evol. Microbiol.">
        <title>The Global Catalogue of Microorganisms (GCM) 10K type strain sequencing project: providing services to taxonomists for standard genome sequencing and annotation.</title>
        <authorList>
            <consortium name="The Broad Institute Genomics Platform"/>
            <consortium name="The Broad Institute Genome Sequencing Center for Infectious Disease"/>
            <person name="Wu L."/>
            <person name="Ma J."/>
        </authorList>
    </citation>
    <scope>NUCLEOTIDE SEQUENCE [LARGE SCALE GENOMIC DNA]</scope>
    <source>
        <strain evidence="3">CGMCC 4.7277</strain>
    </source>
</reference>
<feature type="transmembrane region" description="Helical" evidence="1">
    <location>
        <begin position="12"/>
        <end position="34"/>
    </location>
</feature>
<keyword evidence="1" id="KW-0472">Membrane</keyword>
<keyword evidence="3" id="KW-1185">Reference proteome</keyword>
<dbReference type="EMBL" id="JBHSMX010000021">
    <property type="protein sequence ID" value="MFC5521991.1"/>
    <property type="molecule type" value="Genomic_DNA"/>
</dbReference>
<evidence type="ECO:0008006" key="4">
    <source>
        <dbReference type="Google" id="ProtNLM"/>
    </source>
</evidence>
<keyword evidence="1" id="KW-1133">Transmembrane helix</keyword>
<evidence type="ECO:0000256" key="1">
    <source>
        <dbReference type="SAM" id="Phobius"/>
    </source>
</evidence>
<keyword evidence="1" id="KW-0812">Transmembrane</keyword>
<organism evidence="2 3">
    <name type="scientific">Polaromonas jejuensis</name>
    <dbReference type="NCBI Taxonomy" id="457502"/>
    <lineage>
        <taxon>Bacteria</taxon>
        <taxon>Pseudomonadati</taxon>
        <taxon>Pseudomonadota</taxon>
        <taxon>Betaproteobacteria</taxon>
        <taxon>Burkholderiales</taxon>
        <taxon>Comamonadaceae</taxon>
        <taxon>Polaromonas</taxon>
    </lineage>
</organism>
<name>A0ABW0QAT5_9BURK</name>
<evidence type="ECO:0000313" key="2">
    <source>
        <dbReference type="EMBL" id="MFC5521991.1"/>
    </source>
</evidence>